<evidence type="ECO:0000313" key="2">
    <source>
        <dbReference type="EMBL" id="KAH9808131.1"/>
    </source>
</evidence>
<feature type="region of interest" description="Disordered" evidence="1">
    <location>
        <begin position="206"/>
        <end position="228"/>
    </location>
</feature>
<keyword evidence="3" id="KW-1185">Reference proteome</keyword>
<accession>A0A9W7VXQ5</accession>
<proteinExistence type="predicted"/>
<comment type="caution">
    <text evidence="2">The sequence shown here is derived from an EMBL/GenBank/DDBJ whole genome shotgun (WGS) entry which is preliminary data.</text>
</comment>
<evidence type="ECO:0000313" key="3">
    <source>
        <dbReference type="Proteomes" id="UP001138500"/>
    </source>
</evidence>
<evidence type="ECO:0000256" key="1">
    <source>
        <dbReference type="SAM" id="MobiDB-lite"/>
    </source>
</evidence>
<organism evidence="2 3">
    <name type="scientific">Teratosphaeria destructans</name>
    <dbReference type="NCBI Taxonomy" id="418781"/>
    <lineage>
        <taxon>Eukaryota</taxon>
        <taxon>Fungi</taxon>
        <taxon>Dikarya</taxon>
        <taxon>Ascomycota</taxon>
        <taxon>Pezizomycotina</taxon>
        <taxon>Dothideomycetes</taxon>
        <taxon>Dothideomycetidae</taxon>
        <taxon>Mycosphaerellales</taxon>
        <taxon>Teratosphaeriaceae</taxon>
        <taxon>Teratosphaeria</taxon>
    </lineage>
</organism>
<reference evidence="2 3" key="2">
    <citation type="journal article" date="2021" name="Curr. Genet.">
        <title>Genetic response to nitrogen starvation in the aggressive Eucalyptus foliar pathogen Teratosphaeria destructans.</title>
        <authorList>
            <person name="Havenga M."/>
            <person name="Wingfield B.D."/>
            <person name="Wingfield M.J."/>
            <person name="Dreyer L.L."/>
            <person name="Roets F."/>
            <person name="Aylward J."/>
        </authorList>
    </citation>
    <scope>NUCLEOTIDE SEQUENCE [LARGE SCALE GENOMIC DNA]</scope>
    <source>
        <strain evidence="2">CMW44962</strain>
    </source>
</reference>
<dbReference type="AlphaFoldDB" id="A0A9W7VXQ5"/>
<dbReference type="Proteomes" id="UP001138500">
    <property type="component" value="Unassembled WGS sequence"/>
</dbReference>
<name>A0A9W7VXQ5_9PEZI</name>
<dbReference type="EMBL" id="RIBY02002611">
    <property type="protein sequence ID" value="KAH9808131.1"/>
    <property type="molecule type" value="Genomic_DNA"/>
</dbReference>
<sequence length="309" mass="34334">MAHTAHDYSRDLPVITAYCKRHGLTVNTPLTARHLTDLYSQLHNHNAAHYEFTKSQDMNEGENRAKKNLVAMLVSNKIIGKPAHDEHVESLVRRCYRGPQAQDEAQQNGGSANRAALSDRVAAFARSHAPRKTTSLARGFDVDSLDLDHDHHAEQNKDNADTGHDDAMSVRTFGSIPTMSEASVLPYERSHRPDADKVNAVAAQIRLRDQKKGKKGEQTEGQQKRSSIFHGVGQRLWEVCAEEKEDSASNGQHGGHDMEKNGRRSTVAIGSSVQDQEQEQGGHGKKLVKRFIIELFNDGSQEIHVVDVK</sequence>
<feature type="region of interest" description="Disordered" evidence="1">
    <location>
        <begin position="243"/>
        <end position="284"/>
    </location>
</feature>
<protein>
    <submittedName>
        <fullName evidence="2">Uncharacterized protein</fullName>
    </submittedName>
</protein>
<reference evidence="2 3" key="1">
    <citation type="journal article" date="2018" name="IMA Fungus">
        <title>IMA Genome-F 10: Nine draft genome sequences of Claviceps purpurea s.lat., including C. arundinis, C. humidiphila, and C. cf. spartinae, pseudomolecules for the pitch canker pathogen Fusarium circinatum, draft genome of Davidsoniella eucalypti, Grosmannia galeiformis, Quambalaria eucalypti, and Teratosphaeria destructans.</title>
        <authorList>
            <person name="Wingfield B.D."/>
            <person name="Liu M."/>
            <person name="Nguyen H.D."/>
            <person name="Lane F.A."/>
            <person name="Morgan S.W."/>
            <person name="De Vos L."/>
            <person name="Wilken P.M."/>
            <person name="Duong T.A."/>
            <person name="Aylward J."/>
            <person name="Coetzee M.P."/>
            <person name="Dadej K."/>
            <person name="De Beer Z.W."/>
            <person name="Findlay W."/>
            <person name="Havenga M."/>
            <person name="Kolarik M."/>
            <person name="Menzies J.G."/>
            <person name="Naidoo K."/>
            <person name="Pochopski O."/>
            <person name="Shoukouhi P."/>
            <person name="Santana Q.C."/>
            <person name="Seifert K.A."/>
            <person name="Soal N."/>
            <person name="Steenkamp E.T."/>
            <person name="Tatham C.T."/>
            <person name="van der Nest M.A."/>
            <person name="Wingfield M.J."/>
        </authorList>
    </citation>
    <scope>NUCLEOTIDE SEQUENCE [LARGE SCALE GENOMIC DNA]</scope>
    <source>
        <strain evidence="2">CMW44962</strain>
    </source>
</reference>
<gene>
    <name evidence="2" type="ORF">Tdes44962_MAKER06312</name>
</gene>
<feature type="compositionally biased region" description="Basic and acidic residues" evidence="1">
    <location>
        <begin position="206"/>
        <end position="218"/>
    </location>
</feature>